<dbReference type="EMBL" id="JACXLD010000003">
    <property type="protein sequence ID" value="MBD2858701.1"/>
    <property type="molecule type" value="Genomic_DNA"/>
</dbReference>
<sequence length="240" mass="26633">MKDSNRSEPTISLTLDDDDLAHRAEQKKSAPVAKSGGSGGSGLSMLLLFLVLGLGGAAYYLYDQLVMSQQALALNQQRLDALEDRLSAAGENLEENSLTTQVRLKELDSEVRKLWDNVWKKQKETLQEHEADLKKQSVAIAKLEKAQAADAVKLKGLDGFGDKLDRAVAQSEVNKKTLLSVQKEVAKGGNLETRIADLEKQMKEADEWLDSVNAFRRQVNRDLENLRQTMTQYHAASPQP</sequence>
<evidence type="ECO:0000313" key="5">
    <source>
        <dbReference type="Proteomes" id="UP000610558"/>
    </source>
</evidence>
<dbReference type="AlphaFoldDB" id="A0A927C314"/>
<evidence type="ECO:0000256" key="3">
    <source>
        <dbReference type="SAM" id="Phobius"/>
    </source>
</evidence>
<protein>
    <submittedName>
        <fullName evidence="4">Uncharacterized protein</fullName>
    </submittedName>
</protein>
<gene>
    <name evidence="4" type="ORF">IB286_06720</name>
</gene>
<organism evidence="4 5">
    <name type="scientific">Spongiibacter pelagi</name>
    <dbReference type="NCBI Taxonomy" id="2760804"/>
    <lineage>
        <taxon>Bacteria</taxon>
        <taxon>Pseudomonadati</taxon>
        <taxon>Pseudomonadota</taxon>
        <taxon>Gammaproteobacteria</taxon>
        <taxon>Cellvibrionales</taxon>
        <taxon>Spongiibacteraceae</taxon>
        <taxon>Spongiibacter</taxon>
    </lineage>
</organism>
<keyword evidence="3" id="KW-1133">Transmembrane helix</keyword>
<evidence type="ECO:0000256" key="2">
    <source>
        <dbReference type="SAM" id="MobiDB-lite"/>
    </source>
</evidence>
<accession>A0A927C314</accession>
<keyword evidence="3" id="KW-0472">Membrane</keyword>
<name>A0A927C314_9GAMM</name>
<comment type="caution">
    <text evidence="4">The sequence shown here is derived from an EMBL/GenBank/DDBJ whole genome shotgun (WGS) entry which is preliminary data.</text>
</comment>
<reference evidence="4" key="1">
    <citation type="submission" date="2020-09" db="EMBL/GenBank/DDBJ databases">
        <authorList>
            <person name="Yoon J.-W."/>
        </authorList>
    </citation>
    <scope>NUCLEOTIDE SEQUENCE</scope>
    <source>
        <strain evidence="4">KMU-158</strain>
    </source>
</reference>
<feature type="coiled-coil region" evidence="1">
    <location>
        <begin position="72"/>
        <end position="99"/>
    </location>
</feature>
<evidence type="ECO:0000313" key="4">
    <source>
        <dbReference type="EMBL" id="MBD2858701.1"/>
    </source>
</evidence>
<keyword evidence="3" id="KW-0812">Transmembrane</keyword>
<dbReference type="RefSeq" id="WP_190763822.1">
    <property type="nucleotide sequence ID" value="NZ_JACXLD010000003.1"/>
</dbReference>
<evidence type="ECO:0000256" key="1">
    <source>
        <dbReference type="SAM" id="Coils"/>
    </source>
</evidence>
<feature type="region of interest" description="Disordered" evidence="2">
    <location>
        <begin position="1"/>
        <end position="38"/>
    </location>
</feature>
<dbReference type="Proteomes" id="UP000610558">
    <property type="component" value="Unassembled WGS sequence"/>
</dbReference>
<feature type="transmembrane region" description="Helical" evidence="3">
    <location>
        <begin position="43"/>
        <end position="62"/>
    </location>
</feature>
<keyword evidence="1" id="KW-0175">Coiled coil</keyword>
<keyword evidence="5" id="KW-1185">Reference proteome</keyword>
<proteinExistence type="predicted"/>